<feature type="compositionally biased region" description="Basic and acidic residues" evidence="1">
    <location>
        <begin position="15"/>
        <end position="25"/>
    </location>
</feature>
<feature type="region of interest" description="Disordered" evidence="1">
    <location>
        <begin position="1"/>
        <end position="25"/>
    </location>
</feature>
<gene>
    <name evidence="3" type="ORF">AAG570_012181</name>
</gene>
<keyword evidence="2" id="KW-0812">Transmembrane</keyword>
<evidence type="ECO:0000256" key="2">
    <source>
        <dbReference type="SAM" id="Phobius"/>
    </source>
</evidence>
<keyword evidence="2" id="KW-0472">Membrane</keyword>
<dbReference type="Gene3D" id="1.20.1250.20">
    <property type="entry name" value="MFS general substrate transporter like domains"/>
    <property type="match status" value="1"/>
</dbReference>
<evidence type="ECO:0000313" key="3">
    <source>
        <dbReference type="EMBL" id="KAL1130940.1"/>
    </source>
</evidence>
<evidence type="ECO:0000256" key="1">
    <source>
        <dbReference type="SAM" id="MobiDB-lite"/>
    </source>
</evidence>
<keyword evidence="4" id="KW-1185">Reference proteome</keyword>
<name>A0ABD0YI23_9HEMI</name>
<proteinExistence type="predicted"/>
<sequence>MYIYRGLSSHNSPYDTDRSAEDGDWPKQVRTNKLSARDDRPCIIRKCDQLNIVEGVNDVAEGAYFLICWDQRSDRLTTTPGRNWFGSTNLERVTTERQLLQTNRPVKAFSYLGIGPFPSYLGSEVLDWKVRGGGVAIALCLTHVTNTITMAMVVSWYLPLALAVFGGSALAAVPFLYVCLPSKKVETPPPEGEPAQEEVFVITRM</sequence>
<organism evidence="3 4">
    <name type="scientific">Ranatra chinensis</name>
    <dbReference type="NCBI Taxonomy" id="642074"/>
    <lineage>
        <taxon>Eukaryota</taxon>
        <taxon>Metazoa</taxon>
        <taxon>Ecdysozoa</taxon>
        <taxon>Arthropoda</taxon>
        <taxon>Hexapoda</taxon>
        <taxon>Insecta</taxon>
        <taxon>Pterygota</taxon>
        <taxon>Neoptera</taxon>
        <taxon>Paraneoptera</taxon>
        <taxon>Hemiptera</taxon>
        <taxon>Heteroptera</taxon>
        <taxon>Panheteroptera</taxon>
        <taxon>Nepomorpha</taxon>
        <taxon>Nepidae</taxon>
        <taxon>Ranatrinae</taxon>
        <taxon>Ranatra</taxon>
    </lineage>
</organism>
<protein>
    <submittedName>
        <fullName evidence="3">Uncharacterized protein</fullName>
    </submittedName>
</protein>
<dbReference type="AlphaFoldDB" id="A0ABD0YI23"/>
<reference evidence="3 4" key="1">
    <citation type="submission" date="2024-07" db="EMBL/GenBank/DDBJ databases">
        <title>Chromosome-level genome assembly of the water stick insect Ranatra chinensis (Heteroptera: Nepidae).</title>
        <authorList>
            <person name="Liu X."/>
        </authorList>
    </citation>
    <scope>NUCLEOTIDE SEQUENCE [LARGE SCALE GENOMIC DNA]</scope>
    <source>
        <strain evidence="3">Cailab_2021Rc</strain>
        <tissue evidence="3">Muscle</tissue>
    </source>
</reference>
<keyword evidence="2" id="KW-1133">Transmembrane helix</keyword>
<comment type="caution">
    <text evidence="3">The sequence shown here is derived from an EMBL/GenBank/DDBJ whole genome shotgun (WGS) entry which is preliminary data.</text>
</comment>
<dbReference type="InterPro" id="IPR036259">
    <property type="entry name" value="MFS_trans_sf"/>
</dbReference>
<dbReference type="Proteomes" id="UP001558652">
    <property type="component" value="Unassembled WGS sequence"/>
</dbReference>
<accession>A0ABD0YI23</accession>
<evidence type="ECO:0000313" key="4">
    <source>
        <dbReference type="Proteomes" id="UP001558652"/>
    </source>
</evidence>
<dbReference type="EMBL" id="JBFDAA010000007">
    <property type="protein sequence ID" value="KAL1130940.1"/>
    <property type="molecule type" value="Genomic_DNA"/>
</dbReference>
<feature type="transmembrane region" description="Helical" evidence="2">
    <location>
        <begin position="160"/>
        <end position="180"/>
    </location>
</feature>